<evidence type="ECO:0000256" key="1">
    <source>
        <dbReference type="SAM" id="SignalP"/>
    </source>
</evidence>
<gene>
    <name evidence="2" type="ORF">Anapl_06967</name>
</gene>
<feature type="chain" id="PRO_5004343720" evidence="1">
    <location>
        <begin position="18"/>
        <end position="119"/>
    </location>
</feature>
<sequence>MLCHLLVVAQVLGCIMGDCCTAGKVQDYERGGCLLISCAGTGWGTHSLTKHHVLDSREQIKVLLDLANLNVQLARAIASRKYIDRIPISDVQLEEEEAELTEYQVKIFVTRLSNAVQTI</sequence>
<keyword evidence="1" id="KW-0732">Signal</keyword>
<accession>R0JZ83</accession>
<name>R0JZ83_ANAPL</name>
<organism evidence="2 3">
    <name type="scientific">Anas platyrhynchos</name>
    <name type="common">Mallard</name>
    <name type="synonym">Anas boschas</name>
    <dbReference type="NCBI Taxonomy" id="8839"/>
    <lineage>
        <taxon>Eukaryota</taxon>
        <taxon>Metazoa</taxon>
        <taxon>Chordata</taxon>
        <taxon>Craniata</taxon>
        <taxon>Vertebrata</taxon>
        <taxon>Euteleostomi</taxon>
        <taxon>Archelosauria</taxon>
        <taxon>Archosauria</taxon>
        <taxon>Dinosauria</taxon>
        <taxon>Saurischia</taxon>
        <taxon>Theropoda</taxon>
        <taxon>Coelurosauria</taxon>
        <taxon>Aves</taxon>
        <taxon>Neognathae</taxon>
        <taxon>Galloanserae</taxon>
        <taxon>Anseriformes</taxon>
        <taxon>Anatidae</taxon>
        <taxon>Anatinae</taxon>
        <taxon>Anas</taxon>
    </lineage>
</organism>
<dbReference type="Proteomes" id="UP000296049">
    <property type="component" value="Unassembled WGS sequence"/>
</dbReference>
<reference evidence="3" key="1">
    <citation type="journal article" date="2013" name="Nat. Genet.">
        <title>The duck genome and transcriptome provide insight into an avian influenza virus reservoir species.</title>
        <authorList>
            <person name="Huang Y."/>
            <person name="Li Y."/>
            <person name="Burt D.W."/>
            <person name="Chen H."/>
            <person name="Zhang Y."/>
            <person name="Qian W."/>
            <person name="Kim H."/>
            <person name="Gan S."/>
            <person name="Zhao Y."/>
            <person name="Li J."/>
            <person name="Yi K."/>
            <person name="Feng H."/>
            <person name="Zhu P."/>
            <person name="Li B."/>
            <person name="Liu Q."/>
            <person name="Fairley S."/>
            <person name="Magor K.E."/>
            <person name="Du Z."/>
            <person name="Hu X."/>
            <person name="Goodman L."/>
            <person name="Tafer H."/>
            <person name="Vignal A."/>
            <person name="Lee T."/>
            <person name="Kim K.W."/>
            <person name="Sheng Z."/>
            <person name="An Y."/>
            <person name="Searle S."/>
            <person name="Herrero J."/>
            <person name="Groenen M.A."/>
            <person name="Crooijmans R.P."/>
            <person name="Faraut T."/>
            <person name="Cai Q."/>
            <person name="Webster R.G."/>
            <person name="Aldridge J.R."/>
            <person name="Warren W.C."/>
            <person name="Bartschat S."/>
            <person name="Kehr S."/>
            <person name="Marz M."/>
            <person name="Stadler P.F."/>
            <person name="Smith J."/>
            <person name="Kraus R.H."/>
            <person name="Zhao Y."/>
            <person name="Ren L."/>
            <person name="Fei J."/>
            <person name="Morisson M."/>
            <person name="Kaiser P."/>
            <person name="Griffin D.K."/>
            <person name="Rao M."/>
            <person name="Pitel F."/>
            <person name="Wang J."/>
            <person name="Li N."/>
        </authorList>
    </citation>
    <scope>NUCLEOTIDE SEQUENCE [LARGE SCALE GENOMIC DNA]</scope>
</reference>
<dbReference type="EMBL" id="KB742937">
    <property type="protein sequence ID" value="EOB02657.1"/>
    <property type="molecule type" value="Genomic_DNA"/>
</dbReference>
<evidence type="ECO:0000313" key="3">
    <source>
        <dbReference type="Proteomes" id="UP000296049"/>
    </source>
</evidence>
<protein>
    <submittedName>
        <fullName evidence="2">Uncharacterized protein</fullName>
    </submittedName>
</protein>
<proteinExistence type="predicted"/>
<evidence type="ECO:0000313" key="2">
    <source>
        <dbReference type="EMBL" id="EOB02657.1"/>
    </source>
</evidence>
<feature type="signal peptide" evidence="1">
    <location>
        <begin position="1"/>
        <end position="17"/>
    </location>
</feature>
<keyword evidence="3" id="KW-1185">Reference proteome</keyword>
<dbReference type="AlphaFoldDB" id="R0JZ83"/>